<keyword evidence="5" id="KW-0324">Glycolysis</keyword>
<evidence type="ECO:0000256" key="5">
    <source>
        <dbReference type="ARBA" id="ARBA00023152"/>
    </source>
</evidence>
<sequence length="395" mass="44140">MKYILLVPDGFADDPLPEWNGKTPKMHASTPHMDALAKRALIGAVWTVPPDMYPGSDVANMAILGYDPRRYYTGRGPLEALAMGISLEEEDVAFRCSLVSTDGERITDHSAGNISNEESHPLIRLVDEKLGTRYWRFFPGVGYRHVMVWHEGPVHVQCTPPHDIVGEEWAKHLPVGEGEEKLRRLIEDSLNLLDDHPINRRRRDEGKAPANMIWPWGQGLAPRLPSFALKYGVTGAVVAEVDLVKGIGRAAGLEVPTVPGATGYLHTDYRAIGKWALRMLDKHDFVFVHVEAPDEAGHQGDPETKAWALEQIDEHIVAQLVDGLREHDYRMLVLPDHATPVALRTHRAGAVPFMLYDSREDLSRGASLTFDESAVEEAKLRVDEGWRLIELLFKG</sequence>
<dbReference type="InterPro" id="IPR004456">
    <property type="entry name" value="Pglycerate_mutase_ApgM"/>
</dbReference>
<comment type="similarity">
    <text evidence="4">Belongs to the BPG-independent phosphoglycerate mutase family. A-PGAM subfamily.</text>
</comment>
<evidence type="ECO:0000256" key="4">
    <source>
        <dbReference type="ARBA" id="ARBA00005524"/>
    </source>
</evidence>
<dbReference type="Pfam" id="PF01676">
    <property type="entry name" value="Metalloenzyme"/>
    <property type="match status" value="1"/>
</dbReference>
<evidence type="ECO:0000313" key="8">
    <source>
        <dbReference type="EMBL" id="BAL54305.1"/>
    </source>
</evidence>
<name>H5SDR9_9ZZZZ</name>
<evidence type="ECO:0000256" key="3">
    <source>
        <dbReference type="ARBA" id="ARBA00004921"/>
    </source>
</evidence>
<dbReference type="Pfam" id="PF10143">
    <property type="entry name" value="PhosphMutase"/>
    <property type="match status" value="1"/>
</dbReference>
<dbReference type="InterPro" id="IPR006124">
    <property type="entry name" value="Metalloenzyme"/>
</dbReference>
<evidence type="ECO:0000256" key="1">
    <source>
        <dbReference type="ARBA" id="ARBA00000370"/>
    </source>
</evidence>
<dbReference type="NCBIfam" id="TIGR00306">
    <property type="entry name" value="apgM"/>
    <property type="match status" value="1"/>
</dbReference>
<dbReference type="GO" id="GO:0006096">
    <property type="term" value="P:glycolytic process"/>
    <property type="evidence" value="ECO:0007669"/>
    <property type="project" value="UniProtKB-KW"/>
</dbReference>
<dbReference type="EMBL" id="AP011684">
    <property type="protein sequence ID" value="BAL54305.1"/>
    <property type="molecule type" value="Genomic_DNA"/>
</dbReference>
<dbReference type="SUPFAM" id="SSF53649">
    <property type="entry name" value="Alkaline phosphatase-like"/>
    <property type="match status" value="1"/>
</dbReference>
<dbReference type="InterPro" id="IPR023665">
    <property type="entry name" value="ApgAM_prokaryotes"/>
</dbReference>
<dbReference type="AlphaFoldDB" id="H5SDR9"/>
<dbReference type="PANTHER" id="PTHR31209:SF4">
    <property type="entry name" value="2,3-BISPHOSPHOGLYCERATE-INDEPENDENT PHOSPHOGLYCERATE MUTASE"/>
    <property type="match status" value="1"/>
</dbReference>
<dbReference type="InterPro" id="IPR017850">
    <property type="entry name" value="Alkaline_phosphatase_core_sf"/>
</dbReference>
<protein>
    <submittedName>
        <fullName evidence="8">Proposed homoserine kinase</fullName>
    </submittedName>
</protein>
<gene>
    <name evidence="8" type="ORF">HGMM_F14E02C22</name>
</gene>
<dbReference type="GO" id="GO:0016301">
    <property type="term" value="F:kinase activity"/>
    <property type="evidence" value="ECO:0007669"/>
    <property type="project" value="UniProtKB-KW"/>
</dbReference>
<dbReference type="NCBIfam" id="NF003242">
    <property type="entry name" value="PRK04200.1"/>
    <property type="match status" value="1"/>
</dbReference>
<accession>H5SDR9</accession>
<dbReference type="Gene3D" id="3.40.720.10">
    <property type="entry name" value="Alkaline Phosphatase, subunit A"/>
    <property type="match status" value="1"/>
</dbReference>
<dbReference type="CDD" id="cd16011">
    <property type="entry name" value="iPGM_like"/>
    <property type="match status" value="1"/>
</dbReference>
<keyword evidence="8" id="KW-0808">Transferase</keyword>
<comment type="function">
    <text evidence="2">Catalyzes the interconversion of 2-phosphoglycerate and 3-phosphoglycerate.</text>
</comment>
<dbReference type="GO" id="GO:0004619">
    <property type="term" value="F:phosphoglycerate mutase activity"/>
    <property type="evidence" value="ECO:0007669"/>
    <property type="project" value="UniProtKB-EC"/>
</dbReference>
<dbReference type="NCBIfam" id="TIGR02535">
    <property type="entry name" value="hyp_Hser_kinase"/>
    <property type="match status" value="1"/>
</dbReference>
<keyword evidence="8" id="KW-0418">Kinase</keyword>
<proteinExistence type="inferred from homology"/>
<organism evidence="8">
    <name type="scientific">uncultured prokaryote</name>
    <dbReference type="NCBI Taxonomy" id="198431"/>
    <lineage>
        <taxon>unclassified sequences</taxon>
        <taxon>environmental samples</taxon>
    </lineage>
</organism>
<keyword evidence="6" id="KW-0413">Isomerase</keyword>
<dbReference type="Gene3D" id="3.30.70.2130">
    <property type="entry name" value="Metalloenzyme domain"/>
    <property type="match status" value="1"/>
</dbReference>
<evidence type="ECO:0000256" key="2">
    <source>
        <dbReference type="ARBA" id="ARBA00002315"/>
    </source>
</evidence>
<dbReference type="GO" id="GO:0046872">
    <property type="term" value="F:metal ion binding"/>
    <property type="evidence" value="ECO:0007669"/>
    <property type="project" value="InterPro"/>
</dbReference>
<evidence type="ECO:0000256" key="6">
    <source>
        <dbReference type="ARBA" id="ARBA00023235"/>
    </source>
</evidence>
<dbReference type="InterPro" id="IPR042253">
    <property type="entry name" value="Pglycerate_mutase_ApgM_sf"/>
</dbReference>
<feature type="domain" description="Metalloenzyme" evidence="7">
    <location>
        <begin position="1"/>
        <end position="359"/>
    </location>
</feature>
<reference evidence="8" key="1">
    <citation type="journal article" date="2005" name="Environ. Microbiol.">
        <title>Genetic and functional properties of uncultivated thermophilic crenarchaeotes from a subsurface gold mine as revealed by analysis of genome fragments.</title>
        <authorList>
            <person name="Nunoura T."/>
            <person name="Hirayama H."/>
            <person name="Takami H."/>
            <person name="Oida H."/>
            <person name="Nishi S."/>
            <person name="Shimamura S."/>
            <person name="Suzuki Y."/>
            <person name="Inagaki F."/>
            <person name="Takai K."/>
            <person name="Nealson K.H."/>
            <person name="Horikoshi K."/>
        </authorList>
    </citation>
    <scope>NUCLEOTIDE SEQUENCE</scope>
</reference>
<comment type="catalytic activity">
    <reaction evidence="1">
        <text>(2R)-2-phosphoglycerate = (2R)-3-phosphoglycerate</text>
        <dbReference type="Rhea" id="RHEA:15901"/>
        <dbReference type="ChEBI" id="CHEBI:58272"/>
        <dbReference type="ChEBI" id="CHEBI:58289"/>
        <dbReference type="EC" id="5.4.2.12"/>
    </reaction>
</comment>
<reference evidence="8" key="2">
    <citation type="journal article" date="2012" name="PLoS ONE">
        <title>A Deeply Branching Thermophilic Bacterium with an Ancient Acetyl-CoA Pathway Dominates a Subsurface Ecosystem.</title>
        <authorList>
            <person name="Takami H."/>
            <person name="Noguchi H."/>
            <person name="Takaki Y."/>
            <person name="Uchiyama I."/>
            <person name="Toyoda A."/>
            <person name="Nishi S."/>
            <person name="Chee G.-J."/>
            <person name="Arai W."/>
            <person name="Nunoura T."/>
            <person name="Itoh T."/>
            <person name="Hattori M."/>
            <person name="Takai K."/>
        </authorList>
    </citation>
    <scope>NUCLEOTIDE SEQUENCE</scope>
</reference>
<dbReference type="PIRSF" id="PIRSF006392">
    <property type="entry name" value="IPGAM_arch"/>
    <property type="match status" value="1"/>
</dbReference>
<evidence type="ECO:0000259" key="7">
    <source>
        <dbReference type="Pfam" id="PF01676"/>
    </source>
</evidence>
<comment type="pathway">
    <text evidence="3">Carbohydrate degradation.</text>
</comment>
<dbReference type="PANTHER" id="PTHR31209">
    <property type="entry name" value="COFACTOR-INDEPENDENT PHOSPHOGLYCERATE MUTASE"/>
    <property type="match status" value="1"/>
</dbReference>